<gene>
    <name evidence="1" type="ORF">NTE_00227</name>
</gene>
<dbReference type="OrthoDB" id="386207at2157"/>
<protein>
    <submittedName>
        <fullName evidence="1">Uncharacterized protein</fullName>
    </submittedName>
</protein>
<evidence type="ECO:0000313" key="1">
    <source>
        <dbReference type="EMBL" id="AIF82309.1"/>
    </source>
</evidence>
<reference evidence="1 2" key="1">
    <citation type="journal article" date="2014" name="PLoS ONE">
        <title>Genome Sequence of Candidatus Nitrososphaera evergladensis from Group I.1b Enriched from Everglades Soil Reveals Novel Genomic Features of the Ammonia-Oxidizing Archaea.</title>
        <authorList>
            <person name="Zhalnina K.V."/>
            <person name="Dias R."/>
            <person name="Leonard M.T."/>
            <person name="Dorr de Quadros P."/>
            <person name="Camargo F.A."/>
            <person name="Drew J.C."/>
            <person name="Farmerie W.G."/>
            <person name="Daroub S.H."/>
            <person name="Triplett E.W."/>
        </authorList>
    </citation>
    <scope>NUCLEOTIDE SEQUENCE [LARGE SCALE GENOMIC DNA]</scope>
    <source>
        <strain evidence="1 2">SR1</strain>
    </source>
</reference>
<proteinExistence type="predicted"/>
<dbReference type="STRING" id="1459636.NTE_00227"/>
<evidence type="ECO:0000313" key="2">
    <source>
        <dbReference type="Proteomes" id="UP000028194"/>
    </source>
</evidence>
<dbReference type="Proteomes" id="UP000028194">
    <property type="component" value="Chromosome"/>
</dbReference>
<organism evidence="1 2">
    <name type="scientific">Candidatus Nitrososphaera evergladensis SR1</name>
    <dbReference type="NCBI Taxonomy" id="1459636"/>
    <lineage>
        <taxon>Archaea</taxon>
        <taxon>Nitrososphaerota</taxon>
        <taxon>Nitrososphaeria</taxon>
        <taxon>Nitrososphaerales</taxon>
        <taxon>Nitrososphaeraceae</taxon>
        <taxon>Nitrososphaera</taxon>
    </lineage>
</organism>
<accession>A0A075MSI6</accession>
<dbReference type="EMBL" id="CP007174">
    <property type="protein sequence ID" value="AIF82309.1"/>
    <property type="molecule type" value="Genomic_DNA"/>
</dbReference>
<dbReference type="AlphaFoldDB" id="A0A075MSI6"/>
<dbReference type="HOGENOM" id="CLU_1197599_0_0_2"/>
<keyword evidence="2" id="KW-1185">Reference proteome</keyword>
<dbReference type="GeneID" id="41596147"/>
<dbReference type="RefSeq" id="WP_148699321.1">
    <property type="nucleotide sequence ID" value="NZ_CP007174.1"/>
</dbReference>
<dbReference type="KEGG" id="nev:NTE_00227"/>
<name>A0A075MSI6_9ARCH</name>
<sequence length="231" mass="26179">MKDAIVSSNAPSLSLSSSLSSQQQAAPVIVNSSSTTNSTDVPTRALYPFFPKGLEPDHEHVILGLEVSVPATNIVFKRWKGKPIKDDMAGKPVVEYEGKPMFAELAIVKMAVRSGWSAFWQKAYPVRQSGPYYYSEWREDVPRKDQVTSSSLNSAYQEQVQASIARYNGNSFRGCWEVIAWNKGRTLYMKSMQSKKDTIRDNQVRWFSASLSAGLRRKENFLVVNWQFEDY</sequence>